<keyword evidence="3" id="KW-1185">Reference proteome</keyword>
<dbReference type="Proteomes" id="UP000192591">
    <property type="component" value="Unassembled WGS sequence"/>
</dbReference>
<dbReference type="PANTHER" id="PTHR42912">
    <property type="entry name" value="METHYLTRANSFERASE"/>
    <property type="match status" value="1"/>
</dbReference>
<dbReference type="PANTHER" id="PTHR42912:SF95">
    <property type="entry name" value="METHYLTRANSFERASE TYPE 11 DOMAIN-CONTAINING PROTEIN"/>
    <property type="match status" value="1"/>
</dbReference>
<dbReference type="STRING" id="1962155.B1813_21525"/>
<dbReference type="RefSeq" id="WP_081195016.1">
    <property type="nucleotide sequence ID" value="NZ_MWIH01000009.1"/>
</dbReference>
<proteinExistence type="predicted"/>
<evidence type="ECO:0000313" key="3">
    <source>
        <dbReference type="Proteomes" id="UP000192591"/>
    </source>
</evidence>
<dbReference type="Gene3D" id="3.40.50.150">
    <property type="entry name" value="Vaccinia Virus protein VP39"/>
    <property type="match status" value="1"/>
</dbReference>
<sequence length="198" mass="20701">MSSLGHVLDRTFGRPRGRLGRLGGAVMARGNAATERHVVAVAKPDADETVLVVGPGPGVGLAAAADRAASVIGLDPSPDMLAACARRCAESVEAGTVALREGTATDTGLPDACVSVVLSVNTLQLWEDRPAALAELHRVLRPGGRLVLSAHERWLPVARHDLAGEVAAAGFTDTQTWVWDPPGPIASRAAQLRTYRPR</sequence>
<protein>
    <submittedName>
        <fullName evidence="2">SAM-dependent methyltransferase</fullName>
    </submittedName>
</protein>
<feature type="domain" description="Methyltransferase type 11" evidence="1">
    <location>
        <begin position="52"/>
        <end position="148"/>
    </location>
</feature>
<dbReference type="InterPro" id="IPR013216">
    <property type="entry name" value="Methyltransf_11"/>
</dbReference>
<accession>A0A1V8ZXB4</accession>
<name>A0A1V8ZXB4_SACPI</name>
<dbReference type="GO" id="GO:0008757">
    <property type="term" value="F:S-adenosylmethionine-dependent methyltransferase activity"/>
    <property type="evidence" value="ECO:0007669"/>
    <property type="project" value="InterPro"/>
</dbReference>
<dbReference type="EMBL" id="MWIH01000009">
    <property type="protein sequence ID" value="OQO89512.1"/>
    <property type="molecule type" value="Genomic_DNA"/>
</dbReference>
<dbReference type="AlphaFoldDB" id="A0A1V8ZXB4"/>
<comment type="caution">
    <text evidence="2">The sequence shown here is derived from an EMBL/GenBank/DDBJ whole genome shotgun (WGS) entry which is preliminary data.</text>
</comment>
<reference evidence="2 3" key="1">
    <citation type="submission" date="2017-02" db="EMBL/GenBank/DDBJ databases">
        <title>Draft genome of Saccharomonospora sp. 154.</title>
        <authorList>
            <person name="Alonso-Carmona G.S."/>
            <person name="De La Haba R."/>
            <person name="Vera-Gargallo B."/>
            <person name="Sandoval-Trujillo A.H."/>
            <person name="Ramirez-Duran N."/>
            <person name="Ventosa A."/>
        </authorList>
    </citation>
    <scope>NUCLEOTIDE SEQUENCE [LARGE SCALE GENOMIC DNA]</scope>
    <source>
        <strain evidence="2 3">LRS4.154</strain>
    </source>
</reference>
<dbReference type="SUPFAM" id="SSF53335">
    <property type="entry name" value="S-adenosyl-L-methionine-dependent methyltransferases"/>
    <property type="match status" value="1"/>
</dbReference>
<dbReference type="GO" id="GO:0032259">
    <property type="term" value="P:methylation"/>
    <property type="evidence" value="ECO:0007669"/>
    <property type="project" value="UniProtKB-KW"/>
</dbReference>
<organism evidence="2 3">
    <name type="scientific">Saccharomonospora piscinae</name>
    <dbReference type="NCBI Taxonomy" id="687388"/>
    <lineage>
        <taxon>Bacteria</taxon>
        <taxon>Bacillati</taxon>
        <taxon>Actinomycetota</taxon>
        <taxon>Actinomycetes</taxon>
        <taxon>Pseudonocardiales</taxon>
        <taxon>Pseudonocardiaceae</taxon>
        <taxon>Saccharomonospora</taxon>
    </lineage>
</organism>
<dbReference type="Pfam" id="PF08241">
    <property type="entry name" value="Methyltransf_11"/>
    <property type="match status" value="1"/>
</dbReference>
<evidence type="ECO:0000259" key="1">
    <source>
        <dbReference type="Pfam" id="PF08241"/>
    </source>
</evidence>
<dbReference type="CDD" id="cd02440">
    <property type="entry name" value="AdoMet_MTases"/>
    <property type="match status" value="1"/>
</dbReference>
<evidence type="ECO:0000313" key="2">
    <source>
        <dbReference type="EMBL" id="OQO89512.1"/>
    </source>
</evidence>
<keyword evidence="2" id="KW-0808">Transferase</keyword>
<gene>
    <name evidence="2" type="ORF">B1813_21525</name>
</gene>
<dbReference type="InterPro" id="IPR050508">
    <property type="entry name" value="Methyltransf_Superfamily"/>
</dbReference>
<dbReference type="InterPro" id="IPR029063">
    <property type="entry name" value="SAM-dependent_MTases_sf"/>
</dbReference>
<keyword evidence="2" id="KW-0489">Methyltransferase</keyword>